<dbReference type="SUPFAM" id="SSF52047">
    <property type="entry name" value="RNI-like"/>
    <property type="match status" value="1"/>
</dbReference>
<accession>A0A367IWZ5</accession>
<evidence type="ECO:0000259" key="1">
    <source>
        <dbReference type="Pfam" id="PF12937"/>
    </source>
</evidence>
<dbReference type="InterPro" id="IPR032675">
    <property type="entry name" value="LRR_dom_sf"/>
</dbReference>
<organism evidence="2 3">
    <name type="scientific">Rhizopus stolonifer</name>
    <name type="common">Rhizopus nigricans</name>
    <dbReference type="NCBI Taxonomy" id="4846"/>
    <lineage>
        <taxon>Eukaryota</taxon>
        <taxon>Fungi</taxon>
        <taxon>Fungi incertae sedis</taxon>
        <taxon>Mucoromycota</taxon>
        <taxon>Mucoromycotina</taxon>
        <taxon>Mucoromycetes</taxon>
        <taxon>Mucorales</taxon>
        <taxon>Mucorineae</taxon>
        <taxon>Rhizopodaceae</taxon>
        <taxon>Rhizopus</taxon>
    </lineage>
</organism>
<dbReference type="CDD" id="cd09917">
    <property type="entry name" value="F-box_SF"/>
    <property type="match status" value="1"/>
</dbReference>
<dbReference type="InterPro" id="IPR001810">
    <property type="entry name" value="F-box_dom"/>
</dbReference>
<dbReference type="Proteomes" id="UP000253551">
    <property type="component" value="Unassembled WGS sequence"/>
</dbReference>
<evidence type="ECO:0000313" key="2">
    <source>
        <dbReference type="EMBL" id="RCH82182.1"/>
    </source>
</evidence>
<evidence type="ECO:0000313" key="3">
    <source>
        <dbReference type="Proteomes" id="UP000253551"/>
    </source>
</evidence>
<name>A0A367IWZ5_RHIST</name>
<reference evidence="2 3" key="1">
    <citation type="journal article" date="2018" name="G3 (Bethesda)">
        <title>Phylogenetic and Phylogenomic Definition of Rhizopus Species.</title>
        <authorList>
            <person name="Gryganskyi A.P."/>
            <person name="Golan J."/>
            <person name="Dolatabadi S."/>
            <person name="Mondo S."/>
            <person name="Robb S."/>
            <person name="Idnurm A."/>
            <person name="Muszewska A."/>
            <person name="Steczkiewicz K."/>
            <person name="Masonjones S."/>
            <person name="Liao H.L."/>
            <person name="Gajdeczka M.T."/>
            <person name="Anike F."/>
            <person name="Vuek A."/>
            <person name="Anishchenko I.M."/>
            <person name="Voigt K."/>
            <person name="de Hoog G.S."/>
            <person name="Smith M.E."/>
            <person name="Heitman J."/>
            <person name="Vilgalys R."/>
            <person name="Stajich J.E."/>
        </authorList>
    </citation>
    <scope>NUCLEOTIDE SEQUENCE [LARGE SCALE GENOMIC DNA]</scope>
    <source>
        <strain evidence="2 3">LSU 92-RS-03</strain>
    </source>
</reference>
<dbReference type="SUPFAM" id="SSF81383">
    <property type="entry name" value="F-box domain"/>
    <property type="match status" value="1"/>
</dbReference>
<comment type="caution">
    <text evidence="2">The sequence shown here is derived from an EMBL/GenBank/DDBJ whole genome shotgun (WGS) entry which is preliminary data.</text>
</comment>
<dbReference type="OrthoDB" id="2241374at2759"/>
<proteinExistence type="predicted"/>
<dbReference type="Gene3D" id="1.20.1280.50">
    <property type="match status" value="1"/>
</dbReference>
<keyword evidence="3" id="KW-1185">Reference proteome</keyword>
<dbReference type="InterPro" id="IPR036047">
    <property type="entry name" value="F-box-like_dom_sf"/>
</dbReference>
<dbReference type="EMBL" id="PJQM01005198">
    <property type="protein sequence ID" value="RCH82182.1"/>
    <property type="molecule type" value="Genomic_DNA"/>
</dbReference>
<dbReference type="Pfam" id="PF12937">
    <property type="entry name" value="F-box-like"/>
    <property type="match status" value="1"/>
</dbReference>
<sequence length="527" mass="62086">MVSFLPFEVLQNISRFIDTRDKLACLTVCRAWYRPTFESLYTHVHLTSLLSFRTFLYIVAHHDLMPGVHVKKLCLYNHNDVGFQSRPLTVTELEVLARYCFNLNSFLFRDIWVWYCLDQLDLTAIWPRLHRLPVARYNRVAFKVFQKLGDRLTDVYINCAAIPFDGIARLLSSMTQLKTISIHDRSLKLDLEALDDIHRAAPNVKHLDLQTQMQPLDQPLTKRYATLYSLQCSIYHSDSAWFDIIKSRYNVLDMLSLNVLRNFVQDIPSTEQAMECIDAIFDLVKHTTIQQLDIHVRHPYELSFIESYALELVYSYAILYTDHTYTISIDFKYFDWIDYTLSDTNYIVREIPEVLYSSTLMRNKTIHHTLGFEFGIGKDYEFNEMHVLNTWITKPVNDHVTFLSLERQIRNTNYTGKKCPLYLDSVLAHFPRLISLSYARTIKFKKGINAPDRAAVTLLDRKDTSKHQSLRYLSFRNVQIDRYIYQYVFQHCPHLSRLEMEDCNLEAEIVLALEYYCLEHNVALIIK</sequence>
<protein>
    <recommendedName>
        <fullName evidence="1">F-box domain-containing protein</fullName>
    </recommendedName>
</protein>
<dbReference type="Gene3D" id="3.80.10.10">
    <property type="entry name" value="Ribonuclease Inhibitor"/>
    <property type="match status" value="1"/>
</dbReference>
<dbReference type="AlphaFoldDB" id="A0A367IWZ5"/>
<gene>
    <name evidence="2" type="ORF">CU098_005570</name>
</gene>
<feature type="domain" description="F-box" evidence="1">
    <location>
        <begin position="4"/>
        <end position="46"/>
    </location>
</feature>